<dbReference type="Proteomes" id="UP000321691">
    <property type="component" value="Unassembled WGS sequence"/>
</dbReference>
<reference evidence="2 3" key="1">
    <citation type="submission" date="2019-07" db="EMBL/GenBank/DDBJ databases">
        <title>Whole genome shotgun sequence of Lactobacillus spicheri NBRC 107155.</title>
        <authorList>
            <person name="Hosoyama A."/>
            <person name="Uohara A."/>
            <person name="Ohji S."/>
            <person name="Ichikawa N."/>
        </authorList>
    </citation>
    <scope>NUCLEOTIDE SEQUENCE [LARGE SCALE GENOMIC DNA]</scope>
    <source>
        <strain evidence="2 3">NBRC 107155</strain>
    </source>
</reference>
<evidence type="ECO:0000256" key="1">
    <source>
        <dbReference type="SAM" id="MobiDB-lite"/>
    </source>
</evidence>
<sequence length="61" mass="6838">MQIMRCVLAGQSIQRRLATGRGPPNQNHQAPPHRHGAFPGRLTTRFKRRSFNDGSLPKSCV</sequence>
<name>A0ABQ0WRV1_9LACO</name>
<comment type="caution">
    <text evidence="2">The sequence shown here is derived from an EMBL/GenBank/DDBJ whole genome shotgun (WGS) entry which is preliminary data.</text>
</comment>
<keyword evidence="3" id="KW-1185">Reference proteome</keyword>
<organism evidence="2 3">
    <name type="scientific">Levilactobacillus spicheri</name>
    <dbReference type="NCBI Taxonomy" id="216463"/>
    <lineage>
        <taxon>Bacteria</taxon>
        <taxon>Bacillati</taxon>
        <taxon>Bacillota</taxon>
        <taxon>Bacilli</taxon>
        <taxon>Lactobacillales</taxon>
        <taxon>Lactobacillaceae</taxon>
        <taxon>Levilactobacillus</taxon>
    </lineage>
</organism>
<feature type="region of interest" description="Disordered" evidence="1">
    <location>
        <begin position="18"/>
        <end position="40"/>
    </location>
</feature>
<accession>A0ABQ0WRV1</accession>
<protein>
    <submittedName>
        <fullName evidence="2">Uncharacterized protein</fullName>
    </submittedName>
</protein>
<dbReference type="EMBL" id="BJZI01000048">
    <property type="protein sequence ID" value="GEO67773.1"/>
    <property type="molecule type" value="Genomic_DNA"/>
</dbReference>
<gene>
    <name evidence="2" type="ORF">LSP04_21920</name>
</gene>
<evidence type="ECO:0000313" key="3">
    <source>
        <dbReference type="Proteomes" id="UP000321691"/>
    </source>
</evidence>
<evidence type="ECO:0000313" key="2">
    <source>
        <dbReference type="EMBL" id="GEO67773.1"/>
    </source>
</evidence>
<proteinExistence type="predicted"/>